<reference evidence="2 3" key="1">
    <citation type="submission" date="2024-05" db="EMBL/GenBank/DDBJ databases">
        <title>A draft genome resource for the thread blight pathogen Marasmius tenuissimus strain MS-2.</title>
        <authorList>
            <person name="Yulfo-Soto G.E."/>
            <person name="Baruah I.K."/>
            <person name="Amoako-Attah I."/>
            <person name="Bukari Y."/>
            <person name="Meinhardt L.W."/>
            <person name="Bailey B.A."/>
            <person name="Cohen S.P."/>
        </authorList>
    </citation>
    <scope>NUCLEOTIDE SEQUENCE [LARGE SCALE GENOMIC DNA]</scope>
    <source>
        <strain evidence="2 3">MS-2</strain>
    </source>
</reference>
<dbReference type="EMBL" id="JBBXMP010000055">
    <property type="protein sequence ID" value="KAL0064882.1"/>
    <property type="molecule type" value="Genomic_DNA"/>
</dbReference>
<dbReference type="PANTHER" id="PTHR45033">
    <property type="match status" value="1"/>
</dbReference>
<dbReference type="InterPro" id="IPR011032">
    <property type="entry name" value="GroES-like_sf"/>
</dbReference>
<evidence type="ECO:0000259" key="1">
    <source>
        <dbReference type="SMART" id="SM00829"/>
    </source>
</evidence>
<feature type="domain" description="Enoyl reductase (ER)" evidence="1">
    <location>
        <begin position="9"/>
        <end position="277"/>
    </location>
</feature>
<evidence type="ECO:0000313" key="2">
    <source>
        <dbReference type="EMBL" id="KAL0064882.1"/>
    </source>
</evidence>
<comment type="caution">
    <text evidence="2">The sequence shown here is derived from an EMBL/GenBank/DDBJ whole genome shotgun (WGS) entry which is preliminary data.</text>
</comment>
<dbReference type="InterPro" id="IPR020843">
    <property type="entry name" value="ER"/>
</dbReference>
<keyword evidence="3" id="KW-1185">Reference proteome</keyword>
<dbReference type="Pfam" id="PF00107">
    <property type="entry name" value="ADH_zinc_N"/>
    <property type="match status" value="1"/>
</dbReference>
<dbReference type="SUPFAM" id="SSF50129">
    <property type="entry name" value="GroES-like"/>
    <property type="match status" value="1"/>
</dbReference>
<sequence>MAGEVLAIGDEVTEWKTGDRVCANFAPEHLHGDVTAKSSSSALGAGEVDGVLAQYRIFKEYSLVAIPEHLSYEEGATLPCAAVTAYNALTNPVPIKAGDTVLIQGTGGVSIFALQFAVASGATVIVTSSSDDKLAIAKKLGAHHFINYAKTPEWHAEVLRITHDRGVDYTIEVGGPGTLAKSLQATRRSGFISIIGALDVRDSGSENSSVIFSAIHRQLNLRGIQVGSVESFKNMNRLMVSRPEITRPVIDKVYAFEDSAKAFEHLESQRHVGKVVINVL</sequence>
<dbReference type="PANTHER" id="PTHR45033:SF2">
    <property type="entry name" value="ZINC-TYPE ALCOHOL DEHYDROGENASE-LIKE PROTEIN C1773.06C"/>
    <property type="match status" value="1"/>
</dbReference>
<gene>
    <name evidence="2" type="ORF">AAF712_008135</name>
</gene>
<dbReference type="InterPro" id="IPR036291">
    <property type="entry name" value="NAD(P)-bd_dom_sf"/>
</dbReference>
<dbReference type="InterPro" id="IPR052711">
    <property type="entry name" value="Zinc_ADH-like"/>
</dbReference>
<accession>A0ABR2ZV08</accession>
<evidence type="ECO:0000313" key="3">
    <source>
        <dbReference type="Proteomes" id="UP001437256"/>
    </source>
</evidence>
<name>A0ABR2ZV08_9AGAR</name>
<dbReference type="InterPro" id="IPR013149">
    <property type="entry name" value="ADH-like_C"/>
</dbReference>
<organism evidence="2 3">
    <name type="scientific">Marasmius tenuissimus</name>
    <dbReference type="NCBI Taxonomy" id="585030"/>
    <lineage>
        <taxon>Eukaryota</taxon>
        <taxon>Fungi</taxon>
        <taxon>Dikarya</taxon>
        <taxon>Basidiomycota</taxon>
        <taxon>Agaricomycotina</taxon>
        <taxon>Agaricomycetes</taxon>
        <taxon>Agaricomycetidae</taxon>
        <taxon>Agaricales</taxon>
        <taxon>Marasmiineae</taxon>
        <taxon>Marasmiaceae</taxon>
        <taxon>Marasmius</taxon>
    </lineage>
</organism>
<protein>
    <recommendedName>
        <fullName evidence="1">Enoyl reductase (ER) domain-containing protein</fullName>
    </recommendedName>
</protein>
<proteinExistence type="predicted"/>
<dbReference type="Gene3D" id="3.40.50.720">
    <property type="entry name" value="NAD(P)-binding Rossmann-like Domain"/>
    <property type="match status" value="1"/>
</dbReference>
<dbReference type="Gene3D" id="3.90.180.10">
    <property type="entry name" value="Medium-chain alcohol dehydrogenases, catalytic domain"/>
    <property type="match status" value="1"/>
</dbReference>
<dbReference type="Pfam" id="PF08240">
    <property type="entry name" value="ADH_N"/>
    <property type="match status" value="1"/>
</dbReference>
<dbReference type="SMART" id="SM00829">
    <property type="entry name" value="PKS_ER"/>
    <property type="match status" value="1"/>
</dbReference>
<dbReference type="CDD" id="cd08276">
    <property type="entry name" value="MDR7"/>
    <property type="match status" value="1"/>
</dbReference>
<dbReference type="InterPro" id="IPR013154">
    <property type="entry name" value="ADH-like_N"/>
</dbReference>
<dbReference type="Proteomes" id="UP001437256">
    <property type="component" value="Unassembled WGS sequence"/>
</dbReference>
<dbReference type="SUPFAM" id="SSF51735">
    <property type="entry name" value="NAD(P)-binding Rossmann-fold domains"/>
    <property type="match status" value="1"/>
</dbReference>